<evidence type="ECO:0000313" key="1">
    <source>
        <dbReference type="Proteomes" id="UP000887579"/>
    </source>
</evidence>
<proteinExistence type="predicted"/>
<dbReference type="WBParaSite" id="ES5_v2.g17616.t1">
    <property type="protein sequence ID" value="ES5_v2.g17616.t1"/>
    <property type="gene ID" value="ES5_v2.g17616"/>
</dbReference>
<name>A0AC34FK81_9BILA</name>
<evidence type="ECO:0000313" key="2">
    <source>
        <dbReference type="WBParaSite" id="ES5_v2.g17616.t1"/>
    </source>
</evidence>
<dbReference type="Proteomes" id="UP000887579">
    <property type="component" value="Unplaced"/>
</dbReference>
<reference evidence="2" key="1">
    <citation type="submission" date="2022-11" db="UniProtKB">
        <authorList>
            <consortium name="WormBaseParasite"/>
        </authorList>
    </citation>
    <scope>IDENTIFICATION</scope>
</reference>
<organism evidence="1 2">
    <name type="scientific">Panagrolaimus sp. ES5</name>
    <dbReference type="NCBI Taxonomy" id="591445"/>
    <lineage>
        <taxon>Eukaryota</taxon>
        <taxon>Metazoa</taxon>
        <taxon>Ecdysozoa</taxon>
        <taxon>Nematoda</taxon>
        <taxon>Chromadorea</taxon>
        <taxon>Rhabditida</taxon>
        <taxon>Tylenchina</taxon>
        <taxon>Panagrolaimomorpha</taxon>
        <taxon>Panagrolaimoidea</taxon>
        <taxon>Panagrolaimidae</taxon>
        <taxon>Panagrolaimus</taxon>
    </lineage>
</organism>
<protein>
    <submittedName>
        <fullName evidence="2">Transcription factor CBF/NF-Y/archaeal histone domain-containing protein</fullName>
    </submittedName>
</protein>
<sequence>MSEATDSPVIFEDSITVEESVEVAVADVTDEIETIEIDDSADVDDSSVAAKKKSKKSNISTVLPLSKVKKICKLDPDINLVTADAVKLITFCTERFIELLAKSCVSCAKEQGRKTVSNADFHRATRRSWLFYMLDEAIDEWPENGPPTKRSKSAASNPSNNDDGDEVVEDDAIVDEEVAVDDTDDVIEDDDEVIEIDAETVEAQRALSPIKESAMEEDAPTTAPEDEPNILVEEEEESSEESDIENHDDTINDDSFVKDIEDF</sequence>
<accession>A0AC34FK81</accession>